<evidence type="ECO:0000259" key="5">
    <source>
        <dbReference type="PROSITE" id="PS51207"/>
    </source>
</evidence>
<dbReference type="Pfam" id="PF00787">
    <property type="entry name" value="PX"/>
    <property type="match status" value="1"/>
</dbReference>
<dbReference type="Gene3D" id="3.30.1520.10">
    <property type="entry name" value="Phox-like domain"/>
    <property type="match status" value="1"/>
</dbReference>
<evidence type="ECO:0000313" key="7">
    <source>
        <dbReference type="Proteomes" id="UP000230066"/>
    </source>
</evidence>
<feature type="transmembrane region" description="Helical" evidence="3">
    <location>
        <begin position="42"/>
        <end position="60"/>
    </location>
</feature>
<dbReference type="PANTHER" id="PTHR22775:SF3">
    <property type="entry name" value="SORTING NEXIN-13"/>
    <property type="match status" value="1"/>
</dbReference>
<evidence type="ECO:0000256" key="3">
    <source>
        <dbReference type="SAM" id="Phobius"/>
    </source>
</evidence>
<reference evidence="6" key="1">
    <citation type="submission" date="2019-03" db="EMBL/GenBank/DDBJ databases">
        <title>Improved annotation for the trematode Fasciola hepatica.</title>
        <authorList>
            <person name="Choi Y.-J."/>
            <person name="Martin J."/>
            <person name="Mitreva M."/>
        </authorList>
    </citation>
    <scope>NUCLEOTIDE SEQUENCE [LARGE SCALE GENOMIC DNA]</scope>
</reference>
<evidence type="ECO:0000256" key="1">
    <source>
        <dbReference type="ARBA" id="ARBA00010883"/>
    </source>
</evidence>
<dbReference type="GO" id="GO:0035091">
    <property type="term" value="F:phosphatidylinositol binding"/>
    <property type="evidence" value="ECO:0007669"/>
    <property type="project" value="InterPro"/>
</dbReference>
<sequence length="1118" mass="124616">MVNVATHSIFEVAYKRTGPMDLWILLTLVALCFLGHYGPMLLVYAVVAVFCFIVGLILSMERSSFHDIFSWRRCHTSKGIPVVTAIMNAEGVPKPSIKMSPSPALDVVFNQIISYIIRDYIYSWYSPLTPDTVFPSELHRLLQRITANTAKKVSDVNWIPFLTEVLPGDVASHIRLYRSMLEREVSYPGQDHVKLFFDCEVETEKTICRESICTSREQEQEHLRRLSDLFLFLILPLEEYRVPAIRYIARELLVSAVLIPVIDLLSDPDFVNRSVAWFAKDSAFTSEYFVQALKMSDSTEELQVVVNQINSFMDVLRGRDTGGDDDASIKAQLGSLDYVRKICTARLQQIKEGITEKPEHLLAYHLQPGMRLYDMSFKELMSTSVALVSFLDYLTSVDKHPLLRLYLNCVSFRDNARQLLDEERTVSAESELNVMVIGNSGVTDESLDKVTGESGVPCSSTDANLTEDDVDGASQLIGPSALDADVFSQDQSWSPSSETSSFGADTVPPVDPTSESEKTAQMVDDLRAYGILLCSNLLKQLPPSVEPMVQQALRALTSSPDSLDPEAFSEVESKLSEMLSDAQCFGAFKRSPQYVQLLAELDLLKDPPEQLASTSATGSPNSQTTSNADSLTASSSTAEDQIGIISSILSDPSPPSPTKLSTKSSPTGSSSNPASLSESLLQGIKFSLNGNDSGEFKKPTEVGVTVPTPLAVPSTLSVGPHAETYTAQIVRTEIMQDSYVMYTIKVSCTSMVSGHTDFWQTLRRFSHFAELHSMITDRCGRIPRLKLPPKSAFNNLNREFLNRRRRELNEYLSVLCGPQFHAAYPATRSLVVDFLNPDSWERGRGHSRGVSAFLNPLRSVGNAMKSMPDTLADGFTRILSGGSLLEPPSQGTRVTSETVSRRSASFDTSHEVLSGLDSARVGENLDPTNVDDSPIGMLFLLVDEMFNLQQKNNFSREGNFVILRKIFQAFFGPRVNKMIIAKANELTSSNRLAEFVAYLRDSVWPPTDPTQPTTQPGERAHQTKMRTRVLCRTMLLGSVSEDLAQFLGNETTRRGVLRVFHLLQEERFNRRFVHYLLEAILCQLFRPHRAHWESLFEKQLCPTKTGRVCRAHVNPPQD</sequence>
<dbReference type="AlphaFoldDB" id="A0A4E0R4W1"/>
<dbReference type="Proteomes" id="UP000230066">
    <property type="component" value="Unassembled WGS sequence"/>
</dbReference>
<feature type="compositionally biased region" description="Low complexity" evidence="2">
    <location>
        <begin position="658"/>
        <end position="675"/>
    </location>
</feature>
<feature type="compositionally biased region" description="Polar residues" evidence="2">
    <location>
        <begin position="489"/>
        <end position="503"/>
    </location>
</feature>
<evidence type="ECO:0000256" key="2">
    <source>
        <dbReference type="SAM" id="MobiDB-lite"/>
    </source>
</evidence>
<comment type="similarity">
    <text evidence="1">Belongs to the sorting nexin family.</text>
</comment>
<organism evidence="6 7">
    <name type="scientific">Fasciola hepatica</name>
    <name type="common">Liver fluke</name>
    <dbReference type="NCBI Taxonomy" id="6192"/>
    <lineage>
        <taxon>Eukaryota</taxon>
        <taxon>Metazoa</taxon>
        <taxon>Spiralia</taxon>
        <taxon>Lophotrochozoa</taxon>
        <taxon>Platyhelminthes</taxon>
        <taxon>Trematoda</taxon>
        <taxon>Digenea</taxon>
        <taxon>Plagiorchiida</taxon>
        <taxon>Echinostomata</taxon>
        <taxon>Echinostomatoidea</taxon>
        <taxon>Fasciolidae</taxon>
        <taxon>Fasciola</taxon>
    </lineage>
</organism>
<dbReference type="SUPFAM" id="SSF64268">
    <property type="entry name" value="PX domain"/>
    <property type="match status" value="1"/>
</dbReference>
<dbReference type="InterPro" id="IPR013937">
    <property type="entry name" value="Sorting_nexin_C"/>
</dbReference>
<dbReference type="InterPro" id="IPR036871">
    <property type="entry name" value="PX_dom_sf"/>
</dbReference>
<dbReference type="SMART" id="SM00312">
    <property type="entry name" value="PX"/>
    <property type="match status" value="1"/>
</dbReference>
<gene>
    <name evidence="6" type="ORF">D915_006960</name>
</gene>
<name>A0A4E0R4W1_FASHE</name>
<dbReference type="PROSITE" id="PS51207">
    <property type="entry name" value="PXA"/>
    <property type="match status" value="1"/>
</dbReference>
<dbReference type="InterPro" id="IPR003114">
    <property type="entry name" value="Phox_assoc"/>
</dbReference>
<evidence type="ECO:0000313" key="6">
    <source>
        <dbReference type="EMBL" id="THD22165.1"/>
    </source>
</evidence>
<dbReference type="PROSITE" id="PS50195">
    <property type="entry name" value="PX"/>
    <property type="match status" value="1"/>
</dbReference>
<feature type="compositionally biased region" description="Low complexity" evidence="2">
    <location>
        <begin position="642"/>
        <end position="651"/>
    </location>
</feature>
<dbReference type="GO" id="GO:0005769">
    <property type="term" value="C:early endosome"/>
    <property type="evidence" value="ECO:0007669"/>
    <property type="project" value="TreeGrafter"/>
</dbReference>
<feature type="domain" description="PX" evidence="4">
    <location>
        <begin position="720"/>
        <end position="842"/>
    </location>
</feature>
<feature type="domain" description="PXA" evidence="5">
    <location>
        <begin position="102"/>
        <end position="283"/>
    </location>
</feature>
<protein>
    <submittedName>
        <fullName evidence="6">Sorting nexin</fullName>
    </submittedName>
</protein>
<feature type="region of interest" description="Disordered" evidence="2">
    <location>
        <begin position="610"/>
        <end position="675"/>
    </location>
</feature>
<comment type="caution">
    <text evidence="6">The sequence shown here is derived from an EMBL/GenBank/DDBJ whole genome shotgun (WGS) entry which is preliminary data.</text>
</comment>
<dbReference type="Pfam" id="PF08628">
    <property type="entry name" value="Nexin_C"/>
    <property type="match status" value="1"/>
</dbReference>
<dbReference type="SMART" id="SM00313">
    <property type="entry name" value="PXA"/>
    <property type="match status" value="1"/>
</dbReference>
<dbReference type="SUPFAM" id="SSF48097">
    <property type="entry name" value="Regulator of G-protein signaling, RGS"/>
    <property type="match status" value="1"/>
</dbReference>
<keyword evidence="3" id="KW-1133">Transmembrane helix</keyword>
<accession>A0A4E0R4W1</accession>
<evidence type="ECO:0000259" key="4">
    <source>
        <dbReference type="PROSITE" id="PS50195"/>
    </source>
</evidence>
<keyword evidence="7" id="KW-1185">Reference proteome</keyword>
<dbReference type="InterPro" id="IPR001683">
    <property type="entry name" value="PX_dom"/>
</dbReference>
<dbReference type="PANTHER" id="PTHR22775">
    <property type="entry name" value="SORTING NEXIN"/>
    <property type="match status" value="1"/>
</dbReference>
<feature type="region of interest" description="Disordered" evidence="2">
    <location>
        <begin position="489"/>
        <end position="517"/>
    </location>
</feature>
<feature type="compositionally biased region" description="Polar residues" evidence="2">
    <location>
        <begin position="611"/>
        <end position="639"/>
    </location>
</feature>
<proteinExistence type="inferred from homology"/>
<keyword evidence="3" id="KW-0472">Membrane</keyword>
<keyword evidence="3" id="KW-0812">Transmembrane</keyword>
<dbReference type="InterPro" id="IPR036305">
    <property type="entry name" value="RGS_sf"/>
</dbReference>
<dbReference type="Pfam" id="PF02194">
    <property type="entry name" value="PXA"/>
    <property type="match status" value="1"/>
</dbReference>
<dbReference type="EMBL" id="JXXN02002952">
    <property type="protein sequence ID" value="THD22165.1"/>
    <property type="molecule type" value="Genomic_DNA"/>
</dbReference>